<keyword evidence="2" id="KW-0812">Transmembrane</keyword>
<feature type="compositionally biased region" description="Basic and acidic residues" evidence="1">
    <location>
        <begin position="98"/>
        <end position="113"/>
    </location>
</feature>
<gene>
    <name evidence="3" type="ORF">IV203_018604</name>
</gene>
<feature type="region of interest" description="Disordered" evidence="1">
    <location>
        <begin position="90"/>
        <end position="122"/>
    </location>
</feature>
<evidence type="ECO:0000313" key="4">
    <source>
        <dbReference type="Proteomes" id="UP000693970"/>
    </source>
</evidence>
<proteinExistence type="predicted"/>
<reference evidence="3" key="1">
    <citation type="journal article" date="2021" name="Sci. Rep.">
        <title>Diploid genomic architecture of Nitzschia inconspicua, an elite biomass production diatom.</title>
        <authorList>
            <person name="Oliver A."/>
            <person name="Podell S."/>
            <person name="Pinowska A."/>
            <person name="Traller J.C."/>
            <person name="Smith S.R."/>
            <person name="McClure R."/>
            <person name="Beliaev A."/>
            <person name="Bohutskyi P."/>
            <person name="Hill E.A."/>
            <person name="Rabines A."/>
            <person name="Zheng H."/>
            <person name="Allen L.Z."/>
            <person name="Kuo A."/>
            <person name="Grigoriev I.V."/>
            <person name="Allen A.E."/>
            <person name="Hazlebeck D."/>
            <person name="Allen E.E."/>
        </authorList>
    </citation>
    <scope>NUCLEOTIDE SEQUENCE</scope>
    <source>
        <strain evidence="3">Hildebrandi</strain>
    </source>
</reference>
<accession>A0A9K3Q6I2</accession>
<feature type="transmembrane region" description="Helical" evidence="2">
    <location>
        <begin position="245"/>
        <end position="264"/>
    </location>
</feature>
<organism evidence="3 4">
    <name type="scientific">Nitzschia inconspicua</name>
    <dbReference type="NCBI Taxonomy" id="303405"/>
    <lineage>
        <taxon>Eukaryota</taxon>
        <taxon>Sar</taxon>
        <taxon>Stramenopiles</taxon>
        <taxon>Ochrophyta</taxon>
        <taxon>Bacillariophyta</taxon>
        <taxon>Bacillariophyceae</taxon>
        <taxon>Bacillariophycidae</taxon>
        <taxon>Bacillariales</taxon>
        <taxon>Bacillariaceae</taxon>
        <taxon>Nitzschia</taxon>
    </lineage>
</organism>
<feature type="transmembrane region" description="Helical" evidence="2">
    <location>
        <begin position="173"/>
        <end position="192"/>
    </location>
</feature>
<feature type="transmembrane region" description="Helical" evidence="2">
    <location>
        <begin position="142"/>
        <end position="161"/>
    </location>
</feature>
<feature type="transmembrane region" description="Helical" evidence="2">
    <location>
        <begin position="204"/>
        <end position="225"/>
    </location>
</feature>
<keyword evidence="2" id="KW-0472">Membrane</keyword>
<reference evidence="3" key="2">
    <citation type="submission" date="2021-04" db="EMBL/GenBank/DDBJ databases">
        <authorList>
            <person name="Podell S."/>
        </authorList>
    </citation>
    <scope>NUCLEOTIDE SEQUENCE</scope>
    <source>
        <strain evidence="3">Hildebrandi</strain>
    </source>
</reference>
<protein>
    <submittedName>
        <fullName evidence="3">Uncharacterized protein</fullName>
    </submittedName>
</protein>
<evidence type="ECO:0000256" key="2">
    <source>
        <dbReference type="SAM" id="Phobius"/>
    </source>
</evidence>
<keyword evidence="4" id="KW-1185">Reference proteome</keyword>
<dbReference type="Proteomes" id="UP000693970">
    <property type="component" value="Unassembled WGS sequence"/>
</dbReference>
<evidence type="ECO:0000256" key="1">
    <source>
        <dbReference type="SAM" id="MobiDB-lite"/>
    </source>
</evidence>
<name>A0A9K3Q6I2_9STRA</name>
<dbReference type="AlphaFoldDB" id="A0A9K3Q6I2"/>
<keyword evidence="2" id="KW-1133">Transmembrane helix</keyword>
<sequence length="268" mass="29829">MVDTMSAACWKYYMAMATATAAATLLSTTSLTTTHSFVVDSFRLVSVAEAFSTTSFSVTVRKSRYQTTTTTTKSSLERFTRIKSITASLLPNDDQNDNDIHPLRNENNVKKEEETETQQEDTQSWLQRRLQKADWMEIRRDAVLVTCFVLSRFLVYDILTSTKVTPGWVIQDAVWLTGTFSSATVLVIYWTMAGLLSKSFEPKSSVYGPVQVLVNVALCCPIWLATEHLLQFGPPNIGGDSLSQAIATGFLGLASFMTLARALTSEWE</sequence>
<dbReference type="EMBL" id="JAGRRH010000003">
    <property type="protein sequence ID" value="KAG7372461.1"/>
    <property type="molecule type" value="Genomic_DNA"/>
</dbReference>
<dbReference type="OrthoDB" id="46342at2759"/>
<evidence type="ECO:0000313" key="3">
    <source>
        <dbReference type="EMBL" id="KAG7372461.1"/>
    </source>
</evidence>
<comment type="caution">
    <text evidence="3">The sequence shown here is derived from an EMBL/GenBank/DDBJ whole genome shotgun (WGS) entry which is preliminary data.</text>
</comment>